<organism evidence="1 2">
    <name type="scientific">Methylobacterium oryzae</name>
    <dbReference type="NCBI Taxonomy" id="334852"/>
    <lineage>
        <taxon>Bacteria</taxon>
        <taxon>Pseudomonadati</taxon>
        <taxon>Pseudomonadota</taxon>
        <taxon>Alphaproteobacteria</taxon>
        <taxon>Hyphomicrobiales</taxon>
        <taxon>Methylobacteriaceae</taxon>
        <taxon>Methylobacterium</taxon>
    </lineage>
</organism>
<sequence>MAAYFFTDQPRALMDAFDARVRQSESIGRIDRWTKGEDGISYTHVGEEWVNKAWLKPRIEDGKLIFNIVRPEDRYVSVKAYAHYFGELIETFTNHLDLNFELVNVTPRCTDGDVWA</sequence>
<dbReference type="EMBL" id="MLCA01000014">
    <property type="protein sequence ID" value="MEE7493361.1"/>
    <property type="molecule type" value="Genomic_DNA"/>
</dbReference>
<evidence type="ECO:0000313" key="1">
    <source>
        <dbReference type="EMBL" id="MEE7493361.1"/>
    </source>
</evidence>
<keyword evidence="2" id="KW-1185">Reference proteome</keyword>
<dbReference type="Proteomes" id="UP001355206">
    <property type="component" value="Unassembled WGS sequence"/>
</dbReference>
<comment type="caution">
    <text evidence="1">The sequence shown here is derived from an EMBL/GenBank/DDBJ whole genome shotgun (WGS) entry which is preliminary data.</text>
</comment>
<proteinExistence type="predicted"/>
<name>A0ABU7TV78_9HYPH</name>
<gene>
    <name evidence="1" type="ORF">MOTC310_24045</name>
</gene>
<accession>A0ABU7TV78</accession>
<evidence type="ECO:0000313" key="2">
    <source>
        <dbReference type="Proteomes" id="UP001355206"/>
    </source>
</evidence>
<reference evidence="1 2" key="1">
    <citation type="journal article" date="2012" name="Genet. Mol. Biol.">
        <title>Analysis of 16S rRNA and mxaF genes revealing insights into Methylobacterium niche-specific plant association.</title>
        <authorList>
            <person name="Dourado M.N."/>
            <person name="Andreote F.D."/>
            <person name="Dini-Andreote F."/>
            <person name="Conti R."/>
            <person name="Araujo J.M."/>
            <person name="Araujo W.L."/>
        </authorList>
    </citation>
    <scope>NUCLEOTIDE SEQUENCE [LARGE SCALE GENOMIC DNA]</scope>
    <source>
        <strain evidence="1 2">TC3-10</strain>
    </source>
</reference>
<protein>
    <submittedName>
        <fullName evidence="1">Uncharacterized protein</fullName>
    </submittedName>
</protein>